<organism evidence="4 5">
    <name type="scientific">Candidatus Barnesiella excrementipullorum</name>
    <dbReference type="NCBI Taxonomy" id="2838479"/>
    <lineage>
        <taxon>Bacteria</taxon>
        <taxon>Pseudomonadati</taxon>
        <taxon>Bacteroidota</taxon>
        <taxon>Bacteroidia</taxon>
        <taxon>Bacteroidales</taxon>
        <taxon>Barnesiellaceae</taxon>
        <taxon>Barnesiella</taxon>
    </lineage>
</organism>
<dbReference type="GO" id="GO:0016020">
    <property type="term" value="C:membrane"/>
    <property type="evidence" value="ECO:0007669"/>
    <property type="project" value="InterPro"/>
</dbReference>
<dbReference type="InterPro" id="IPR036890">
    <property type="entry name" value="HATPase_C_sf"/>
</dbReference>
<feature type="coiled-coil region" evidence="1">
    <location>
        <begin position="140"/>
        <end position="167"/>
    </location>
</feature>
<reference evidence="4" key="2">
    <citation type="submission" date="2021-04" db="EMBL/GenBank/DDBJ databases">
        <authorList>
            <person name="Gilroy R."/>
        </authorList>
    </citation>
    <scope>NUCLEOTIDE SEQUENCE</scope>
    <source>
        <strain evidence="4">ChiHjej12B11-16260</strain>
    </source>
</reference>
<evidence type="ECO:0000256" key="2">
    <source>
        <dbReference type="SAM" id="Phobius"/>
    </source>
</evidence>
<evidence type="ECO:0000313" key="4">
    <source>
        <dbReference type="EMBL" id="HIX45021.1"/>
    </source>
</evidence>
<feature type="transmembrane region" description="Helical" evidence="2">
    <location>
        <begin position="40"/>
        <end position="62"/>
    </location>
</feature>
<evidence type="ECO:0000259" key="3">
    <source>
        <dbReference type="Pfam" id="PF06580"/>
    </source>
</evidence>
<feature type="transmembrane region" description="Helical" evidence="2">
    <location>
        <begin position="113"/>
        <end position="134"/>
    </location>
</feature>
<proteinExistence type="predicted"/>
<feature type="domain" description="Signal transduction histidine kinase internal region" evidence="3">
    <location>
        <begin position="157"/>
        <end position="233"/>
    </location>
</feature>
<dbReference type="SUPFAM" id="SSF55874">
    <property type="entry name" value="ATPase domain of HSP90 chaperone/DNA topoisomerase II/histidine kinase"/>
    <property type="match status" value="1"/>
</dbReference>
<keyword evidence="4" id="KW-0418">Kinase</keyword>
<feature type="transmembrane region" description="Helical" evidence="2">
    <location>
        <begin position="74"/>
        <end position="93"/>
    </location>
</feature>
<evidence type="ECO:0000256" key="1">
    <source>
        <dbReference type="SAM" id="Coils"/>
    </source>
</evidence>
<comment type="caution">
    <text evidence="4">The sequence shown here is derived from an EMBL/GenBank/DDBJ whole genome shotgun (WGS) entry which is preliminary data.</text>
</comment>
<dbReference type="InterPro" id="IPR050640">
    <property type="entry name" value="Bact_2-comp_sensor_kinase"/>
</dbReference>
<keyword evidence="2" id="KW-0472">Membrane</keyword>
<dbReference type="PANTHER" id="PTHR34220:SF7">
    <property type="entry name" value="SENSOR HISTIDINE KINASE YPDA"/>
    <property type="match status" value="1"/>
</dbReference>
<dbReference type="InterPro" id="IPR010559">
    <property type="entry name" value="Sig_transdc_His_kin_internal"/>
</dbReference>
<feature type="transmembrane region" description="Helical" evidence="2">
    <location>
        <begin position="12"/>
        <end position="34"/>
    </location>
</feature>
<dbReference type="AlphaFoldDB" id="A0A9D1VQC9"/>
<keyword evidence="2" id="KW-1133">Transmembrane helix</keyword>
<sequence>MSSSLKQHIITTGIHAIAWMLFFLLPIFIIQYTGSHSGPLPIPFVALPTAYLIAFYANYFFLTDHFLFKRKTTTFVLLNIALVILLCAGLYLMHEILPFYDKMPVQKPPHDPVILILLRDAGSIICFIGLSTGLKTMMLWKRTESKNRELEQERAEAELKNLKNQLNPHFLFNTLNNIYALIAVNGDRAQKAVLELSRLLRYVLYENKERYVPVEQELNFLQDYIGLMRLRQNRQTRIEVNIDNRGCKNCLIAPLLFIPLIENAFKHGIDPMHDSFIEIDITSPQEGTICCSVRNSYFPKDSEDHSGSGIGLDNIRRQLDLLYPGKYTFDITCADDTFCAVLFIDLHQTVQP</sequence>
<dbReference type="Proteomes" id="UP000824246">
    <property type="component" value="Unassembled WGS sequence"/>
</dbReference>
<dbReference type="PANTHER" id="PTHR34220">
    <property type="entry name" value="SENSOR HISTIDINE KINASE YPDA"/>
    <property type="match status" value="1"/>
</dbReference>
<keyword evidence="2" id="KW-0812">Transmembrane</keyword>
<name>A0A9D1VQC9_9BACT</name>
<dbReference type="EMBL" id="DXFB01000056">
    <property type="protein sequence ID" value="HIX45021.1"/>
    <property type="molecule type" value="Genomic_DNA"/>
</dbReference>
<protein>
    <submittedName>
        <fullName evidence="4">Histidine kinase</fullName>
    </submittedName>
</protein>
<gene>
    <name evidence="4" type="ORF">H9982_02245</name>
</gene>
<dbReference type="Gene3D" id="3.30.565.10">
    <property type="entry name" value="Histidine kinase-like ATPase, C-terminal domain"/>
    <property type="match status" value="1"/>
</dbReference>
<evidence type="ECO:0000313" key="5">
    <source>
        <dbReference type="Proteomes" id="UP000824246"/>
    </source>
</evidence>
<reference evidence="4" key="1">
    <citation type="journal article" date="2021" name="PeerJ">
        <title>Extensive microbial diversity within the chicken gut microbiome revealed by metagenomics and culture.</title>
        <authorList>
            <person name="Gilroy R."/>
            <person name="Ravi A."/>
            <person name="Getino M."/>
            <person name="Pursley I."/>
            <person name="Horton D.L."/>
            <person name="Alikhan N.F."/>
            <person name="Baker D."/>
            <person name="Gharbi K."/>
            <person name="Hall N."/>
            <person name="Watson M."/>
            <person name="Adriaenssens E.M."/>
            <person name="Foster-Nyarko E."/>
            <person name="Jarju S."/>
            <person name="Secka A."/>
            <person name="Antonio M."/>
            <person name="Oren A."/>
            <person name="Chaudhuri R.R."/>
            <person name="La Ragione R."/>
            <person name="Hildebrand F."/>
            <person name="Pallen M.J."/>
        </authorList>
    </citation>
    <scope>NUCLEOTIDE SEQUENCE</scope>
    <source>
        <strain evidence="4">ChiHjej12B11-16260</strain>
    </source>
</reference>
<dbReference type="GO" id="GO:0000155">
    <property type="term" value="F:phosphorelay sensor kinase activity"/>
    <property type="evidence" value="ECO:0007669"/>
    <property type="project" value="InterPro"/>
</dbReference>
<keyword evidence="1" id="KW-0175">Coiled coil</keyword>
<dbReference type="Pfam" id="PF06580">
    <property type="entry name" value="His_kinase"/>
    <property type="match status" value="1"/>
</dbReference>
<accession>A0A9D1VQC9</accession>
<keyword evidence="4" id="KW-0808">Transferase</keyword>